<dbReference type="GO" id="GO:0030246">
    <property type="term" value="F:carbohydrate binding"/>
    <property type="evidence" value="ECO:0007669"/>
    <property type="project" value="InterPro"/>
</dbReference>
<reference evidence="12 13" key="1">
    <citation type="submission" date="2016-10" db="EMBL/GenBank/DDBJ databases">
        <authorList>
            <person name="de Groot N.N."/>
        </authorList>
    </citation>
    <scope>NUCLEOTIDE SEQUENCE [LARGE SCALE GENOMIC DNA]</scope>
    <source>
        <strain evidence="12 13">MP1X4</strain>
    </source>
</reference>
<dbReference type="Pfam" id="PF03422">
    <property type="entry name" value="CBM_6"/>
    <property type="match status" value="1"/>
</dbReference>
<dbReference type="PANTHER" id="PTHR43772:SF2">
    <property type="entry name" value="PUTATIVE (AFU_ORTHOLOGUE AFUA_2G04480)-RELATED"/>
    <property type="match status" value="1"/>
</dbReference>
<keyword evidence="13" id="KW-1185">Reference proteome</keyword>
<evidence type="ECO:0000256" key="5">
    <source>
        <dbReference type="ARBA" id="ARBA00023277"/>
    </source>
</evidence>
<evidence type="ECO:0000256" key="7">
    <source>
        <dbReference type="PIRSR" id="PIRSR606710-1"/>
    </source>
</evidence>
<sequence length="451" mass="50569">MKKLLHLLSLCMFLFTATSLKAQNPIIQTKFTADPAPMVYHDTVFLYTSHDVTTSYDFNMQDWHLFSTIDMVNWTDRGAPLSLKTFSWANADAWAGQCIFRNGKFYWYVPMNRADGKGMAIGVAVGPTAEGPFIDAIGHPLAYTGLGDIDPTVFIDTDGQAYLYWGNPHLFYVKLNQDMISYSGEIQTVPLTEQGFGKRTGNPNRFTQYEEGPWFYKRNNLYYMVYAAGGVPEHIAYSTSAGPTGPWVNRDTLMRFIQKNGAFTNHCGMIDYHGISYFFYHDQALPGGGGFTRSVCVDQYTYQPDGTIPMITPTTQGVIKAVRNLDPFVRQEAETIAWESGVSTATGNNGIYVTDIDSGDYIKVRNVDFKRDPKSFYANVAANTDGGIIEIHIDRPDGFLVGTLSVKNTGGLDIWGTQSVAVNKERGIHDVYFVFKGSQGHLFNFNWWKFN</sequence>
<dbReference type="EMBL" id="LT629740">
    <property type="protein sequence ID" value="SDS18839.1"/>
    <property type="molecule type" value="Genomic_DNA"/>
</dbReference>
<accession>A0A1H1Q7D1</accession>
<feature type="signal peptide" evidence="10">
    <location>
        <begin position="1"/>
        <end position="22"/>
    </location>
</feature>
<evidence type="ECO:0000256" key="2">
    <source>
        <dbReference type="ARBA" id="ARBA00022651"/>
    </source>
</evidence>
<dbReference type="Proteomes" id="UP000199679">
    <property type="component" value="Chromosome I"/>
</dbReference>
<feature type="domain" description="CBM6" evidence="11">
    <location>
        <begin position="329"/>
        <end position="451"/>
    </location>
</feature>
<dbReference type="RefSeq" id="WP_091369300.1">
    <property type="nucleotide sequence ID" value="NZ_LT629740.1"/>
</dbReference>
<dbReference type="OrthoDB" id="9803461at2"/>
<dbReference type="STRING" id="652787.SAMN05216490_0699"/>
<protein>
    <submittedName>
        <fullName evidence="12">Carbohydrate binding module (Family 6)</fullName>
    </submittedName>
</protein>
<evidence type="ECO:0000313" key="12">
    <source>
        <dbReference type="EMBL" id="SDS18839.1"/>
    </source>
</evidence>
<dbReference type="InterPro" id="IPR052176">
    <property type="entry name" value="Glycosyl_Hydrlase_43_Enz"/>
</dbReference>
<evidence type="ECO:0000313" key="13">
    <source>
        <dbReference type="Proteomes" id="UP000199679"/>
    </source>
</evidence>
<dbReference type="GO" id="GO:0004553">
    <property type="term" value="F:hydrolase activity, hydrolyzing O-glycosyl compounds"/>
    <property type="evidence" value="ECO:0007669"/>
    <property type="project" value="InterPro"/>
</dbReference>
<dbReference type="InterPro" id="IPR006584">
    <property type="entry name" value="Cellulose-bd_IV"/>
</dbReference>
<keyword evidence="5" id="KW-0119">Carbohydrate metabolism</keyword>
<dbReference type="InterPro" id="IPR008979">
    <property type="entry name" value="Galactose-bd-like_sf"/>
</dbReference>
<proteinExistence type="inferred from homology"/>
<keyword evidence="6 9" id="KW-0326">Glycosidase</keyword>
<dbReference type="InterPro" id="IPR005084">
    <property type="entry name" value="CBM6"/>
</dbReference>
<dbReference type="CDD" id="cd04084">
    <property type="entry name" value="CBM6_xylanase-like"/>
    <property type="match status" value="1"/>
</dbReference>
<dbReference type="PANTHER" id="PTHR43772">
    <property type="entry name" value="ENDO-1,4-BETA-XYLANASE"/>
    <property type="match status" value="1"/>
</dbReference>
<evidence type="ECO:0000256" key="6">
    <source>
        <dbReference type="ARBA" id="ARBA00023295"/>
    </source>
</evidence>
<keyword evidence="3 10" id="KW-0732">Signal</keyword>
<dbReference type="CDD" id="cd18618">
    <property type="entry name" value="GH43_Xsa43E-like"/>
    <property type="match status" value="1"/>
</dbReference>
<dbReference type="GO" id="GO:0045493">
    <property type="term" value="P:xylan catabolic process"/>
    <property type="evidence" value="ECO:0007669"/>
    <property type="project" value="UniProtKB-KW"/>
</dbReference>
<dbReference type="Pfam" id="PF04616">
    <property type="entry name" value="Glyco_hydro_43"/>
    <property type="match status" value="1"/>
</dbReference>
<evidence type="ECO:0000256" key="10">
    <source>
        <dbReference type="SAM" id="SignalP"/>
    </source>
</evidence>
<dbReference type="SUPFAM" id="SSF75005">
    <property type="entry name" value="Arabinanase/levansucrase/invertase"/>
    <property type="match status" value="1"/>
</dbReference>
<dbReference type="Gene3D" id="2.60.120.260">
    <property type="entry name" value="Galactose-binding domain-like"/>
    <property type="match status" value="1"/>
</dbReference>
<dbReference type="InterPro" id="IPR023296">
    <property type="entry name" value="Glyco_hydro_beta-prop_sf"/>
</dbReference>
<evidence type="ECO:0000256" key="8">
    <source>
        <dbReference type="PIRSR" id="PIRSR606710-2"/>
    </source>
</evidence>
<keyword evidence="2" id="KW-0624">Polysaccharide degradation</keyword>
<name>A0A1H1Q7D1_MUCMA</name>
<evidence type="ECO:0000256" key="1">
    <source>
        <dbReference type="ARBA" id="ARBA00009865"/>
    </source>
</evidence>
<comment type="similarity">
    <text evidence="1 9">Belongs to the glycosyl hydrolase 43 family.</text>
</comment>
<evidence type="ECO:0000256" key="9">
    <source>
        <dbReference type="RuleBase" id="RU361187"/>
    </source>
</evidence>
<organism evidence="12 13">
    <name type="scientific">Mucilaginibacter mallensis</name>
    <dbReference type="NCBI Taxonomy" id="652787"/>
    <lineage>
        <taxon>Bacteria</taxon>
        <taxon>Pseudomonadati</taxon>
        <taxon>Bacteroidota</taxon>
        <taxon>Sphingobacteriia</taxon>
        <taxon>Sphingobacteriales</taxon>
        <taxon>Sphingobacteriaceae</taxon>
        <taxon>Mucilaginibacter</taxon>
    </lineage>
</organism>
<feature type="active site" description="Proton acceptor" evidence="7">
    <location>
        <position position="34"/>
    </location>
</feature>
<dbReference type="InterPro" id="IPR006710">
    <property type="entry name" value="Glyco_hydro_43"/>
</dbReference>
<dbReference type="SUPFAM" id="SSF49785">
    <property type="entry name" value="Galactose-binding domain-like"/>
    <property type="match status" value="1"/>
</dbReference>
<evidence type="ECO:0000256" key="3">
    <source>
        <dbReference type="ARBA" id="ARBA00022729"/>
    </source>
</evidence>
<dbReference type="Gene3D" id="2.115.10.20">
    <property type="entry name" value="Glycosyl hydrolase domain, family 43"/>
    <property type="match status" value="1"/>
</dbReference>
<feature type="chain" id="PRO_5009257338" evidence="10">
    <location>
        <begin position="23"/>
        <end position="451"/>
    </location>
</feature>
<keyword evidence="2" id="KW-0858">Xylan degradation</keyword>
<keyword evidence="4 9" id="KW-0378">Hydrolase</keyword>
<evidence type="ECO:0000256" key="4">
    <source>
        <dbReference type="ARBA" id="ARBA00022801"/>
    </source>
</evidence>
<evidence type="ECO:0000259" key="11">
    <source>
        <dbReference type="PROSITE" id="PS51175"/>
    </source>
</evidence>
<feature type="active site" description="Proton donor" evidence="7">
    <location>
        <position position="211"/>
    </location>
</feature>
<feature type="site" description="Important for catalytic activity, responsible for pKa modulation of the active site Glu and correct orientation of both the proton donor and substrate" evidence="8">
    <location>
        <position position="150"/>
    </location>
</feature>
<dbReference type="SMART" id="SM00606">
    <property type="entry name" value="CBD_IV"/>
    <property type="match status" value="1"/>
</dbReference>
<gene>
    <name evidence="12" type="ORF">SAMN05216490_0699</name>
</gene>
<dbReference type="PROSITE" id="PS51175">
    <property type="entry name" value="CBM6"/>
    <property type="match status" value="1"/>
</dbReference>
<dbReference type="AlphaFoldDB" id="A0A1H1Q7D1"/>